<keyword evidence="1" id="KW-0812">Transmembrane</keyword>
<feature type="transmembrane region" description="Helical" evidence="1">
    <location>
        <begin position="329"/>
        <end position="349"/>
    </location>
</feature>
<accession>A0ABR3G5V7</accession>
<proteinExistence type="predicted"/>
<comment type="caution">
    <text evidence="2">The sequence shown here is derived from an EMBL/GenBank/DDBJ whole genome shotgun (WGS) entry which is preliminary data.</text>
</comment>
<reference evidence="2 3" key="1">
    <citation type="submission" date="2024-02" db="EMBL/GenBank/DDBJ databases">
        <title>Discinaceae phylogenomics.</title>
        <authorList>
            <person name="Dirks A.C."/>
            <person name="James T.Y."/>
        </authorList>
    </citation>
    <scope>NUCLEOTIDE SEQUENCE [LARGE SCALE GENOMIC DNA]</scope>
    <source>
        <strain evidence="2 3">ACD0624</strain>
    </source>
</reference>
<protein>
    <submittedName>
        <fullName evidence="2">Uncharacterized protein</fullName>
    </submittedName>
</protein>
<feature type="transmembrane region" description="Helical" evidence="1">
    <location>
        <begin position="6"/>
        <end position="23"/>
    </location>
</feature>
<feature type="transmembrane region" description="Helical" evidence="1">
    <location>
        <begin position="215"/>
        <end position="234"/>
    </location>
</feature>
<feature type="transmembrane region" description="Helical" evidence="1">
    <location>
        <begin position="82"/>
        <end position="102"/>
    </location>
</feature>
<dbReference type="EMBL" id="JBBBZM010000263">
    <property type="protein sequence ID" value="KAL0631337.1"/>
    <property type="molecule type" value="Genomic_DNA"/>
</dbReference>
<feature type="transmembrane region" description="Helical" evidence="1">
    <location>
        <begin position="44"/>
        <end position="62"/>
    </location>
</feature>
<organism evidence="2 3">
    <name type="scientific">Discina gigas</name>
    <dbReference type="NCBI Taxonomy" id="1032678"/>
    <lineage>
        <taxon>Eukaryota</taxon>
        <taxon>Fungi</taxon>
        <taxon>Dikarya</taxon>
        <taxon>Ascomycota</taxon>
        <taxon>Pezizomycotina</taxon>
        <taxon>Pezizomycetes</taxon>
        <taxon>Pezizales</taxon>
        <taxon>Discinaceae</taxon>
        <taxon>Discina</taxon>
    </lineage>
</organism>
<keyword evidence="1" id="KW-1133">Transmembrane helix</keyword>
<gene>
    <name evidence="2" type="ORF">Q9L58_009799</name>
</gene>
<dbReference type="Proteomes" id="UP001447188">
    <property type="component" value="Unassembled WGS sequence"/>
</dbReference>
<dbReference type="PANTHER" id="PTHR35043:SF7">
    <property type="entry name" value="TRANSCRIPTION FACTOR DOMAIN-CONTAINING PROTEIN"/>
    <property type="match status" value="1"/>
</dbReference>
<keyword evidence="3" id="KW-1185">Reference proteome</keyword>
<dbReference type="PANTHER" id="PTHR35043">
    <property type="entry name" value="TRANSCRIPTION FACTOR DOMAIN-CONTAINING PROTEIN"/>
    <property type="match status" value="1"/>
</dbReference>
<feature type="transmembrane region" description="Helical" evidence="1">
    <location>
        <begin position="413"/>
        <end position="435"/>
    </location>
</feature>
<keyword evidence="1" id="KW-0472">Membrane</keyword>
<evidence type="ECO:0000313" key="2">
    <source>
        <dbReference type="EMBL" id="KAL0631337.1"/>
    </source>
</evidence>
<sequence>MLYPSVVIPLLVIPVSALSFRNGTTTHTKLELSFQWEPYGRGTIGLLTTCVVTFSLCIWTAIHPNIIPNPTGWRQAKYKMFWTAICVGLPEAIVMCAFGQWCKAKSMRKAWIAQYPDPADDIGMEGGFFVVMGGVTVGARAGKGGKGGKYNTTLTCDGFETYIKTGDINPDNFSQRAAADKGTASVLVKVLVFGQASWFVVQCISRVFYGLPATLLEVHVVIQVLYVLAAYGFWFSKPLDVNETIHIDIPSLISEDEIPENNEHEYGLLTITEKIRPGPVILGLRAFYDIGQHIGHNKTTFATALITSLNGACHAAAWNTHFPTPTEAWLWRIASLSICVVPFILGFLVQKGKYRELTGPILWNTRFLDHKSTLKHTVVIASQVRAGIGRIAKGKKADPAEPFTEFMIPQFRILKCVITLTLYFFYILCITYITLESFISVRSLPMGAYSTPSWGGYVPHIQ</sequence>
<evidence type="ECO:0000256" key="1">
    <source>
        <dbReference type="SAM" id="Phobius"/>
    </source>
</evidence>
<name>A0ABR3G5V7_9PEZI</name>
<evidence type="ECO:0000313" key="3">
    <source>
        <dbReference type="Proteomes" id="UP001447188"/>
    </source>
</evidence>